<protein>
    <submittedName>
        <fullName evidence="2">Uncharacterized protein</fullName>
    </submittedName>
</protein>
<evidence type="ECO:0000313" key="3">
    <source>
        <dbReference type="Proteomes" id="UP000509510"/>
    </source>
</evidence>
<feature type="region of interest" description="Disordered" evidence="1">
    <location>
        <begin position="49"/>
        <end position="88"/>
    </location>
</feature>
<evidence type="ECO:0000256" key="1">
    <source>
        <dbReference type="SAM" id="MobiDB-lite"/>
    </source>
</evidence>
<organism evidence="2 3">
    <name type="scientific">Talaromyces rugulosus</name>
    <name type="common">Penicillium rugulosum</name>
    <dbReference type="NCBI Taxonomy" id="121627"/>
    <lineage>
        <taxon>Eukaryota</taxon>
        <taxon>Fungi</taxon>
        <taxon>Dikarya</taxon>
        <taxon>Ascomycota</taxon>
        <taxon>Pezizomycotina</taxon>
        <taxon>Eurotiomycetes</taxon>
        <taxon>Eurotiomycetidae</taxon>
        <taxon>Eurotiales</taxon>
        <taxon>Trichocomaceae</taxon>
        <taxon>Talaromyces</taxon>
        <taxon>Talaromyces sect. Islandici</taxon>
    </lineage>
</organism>
<dbReference type="Proteomes" id="UP000509510">
    <property type="component" value="Chromosome I"/>
</dbReference>
<keyword evidence="3" id="KW-1185">Reference proteome</keyword>
<dbReference type="AlphaFoldDB" id="A0A7H8QNN8"/>
<feature type="compositionally biased region" description="Polar residues" evidence="1">
    <location>
        <begin position="72"/>
        <end position="81"/>
    </location>
</feature>
<accession>A0A7H8QNN8</accession>
<feature type="region of interest" description="Disordered" evidence="1">
    <location>
        <begin position="164"/>
        <end position="194"/>
    </location>
</feature>
<dbReference type="EMBL" id="CP055898">
    <property type="protein sequence ID" value="QKX55075.1"/>
    <property type="molecule type" value="Genomic_DNA"/>
</dbReference>
<proteinExistence type="predicted"/>
<dbReference type="RefSeq" id="XP_035341254.1">
    <property type="nucleotide sequence ID" value="XM_035485361.1"/>
</dbReference>
<dbReference type="KEGG" id="trg:TRUGW13939_02167"/>
<feature type="compositionally biased region" description="Basic and acidic residues" evidence="1">
    <location>
        <begin position="173"/>
        <end position="194"/>
    </location>
</feature>
<sequence length="194" mass="21727">MDKLIWFDTTKAAAGSIECSTSPPETFRDCVPFIPYDFKNQNHSIDKLDISSSNNNDTTAAAATAAPPPTSFPRNSSNTPRFTKESISAEKCRKLSPAKRLPLPYGSSSPKRPATEYMSEEACKWPDAEMLERFTDMKNRRRSSCSLGEKRTGLETMYWGYGGYRMEGEDTDNDRADEGKRKGKGRDKNKGKDV</sequence>
<gene>
    <name evidence="2" type="ORF">TRUGW13939_02167</name>
</gene>
<dbReference type="GeneID" id="55989676"/>
<evidence type="ECO:0000313" key="2">
    <source>
        <dbReference type="EMBL" id="QKX55075.1"/>
    </source>
</evidence>
<name>A0A7H8QNN8_TALRU</name>
<reference evidence="3" key="1">
    <citation type="submission" date="2020-06" db="EMBL/GenBank/DDBJ databases">
        <title>A chromosome-scale genome assembly of Talaromyces rugulosus W13939.</title>
        <authorList>
            <person name="Wang B."/>
            <person name="Guo L."/>
            <person name="Ye K."/>
            <person name="Wang L."/>
        </authorList>
    </citation>
    <scope>NUCLEOTIDE SEQUENCE [LARGE SCALE GENOMIC DNA]</scope>
    <source>
        <strain evidence="3">W13939</strain>
    </source>
</reference>